<dbReference type="Proteomes" id="UP000287124">
    <property type="component" value="Unassembled WGS sequence"/>
</dbReference>
<evidence type="ECO:0000313" key="1">
    <source>
        <dbReference type="EMBL" id="RTE68101.1"/>
    </source>
</evidence>
<comment type="caution">
    <text evidence="1">The sequence shown here is derived from an EMBL/GenBank/DDBJ whole genome shotgun (WGS) entry which is preliminary data.</text>
</comment>
<proteinExistence type="predicted"/>
<evidence type="ECO:0000313" key="2">
    <source>
        <dbReference type="Proteomes" id="UP000287124"/>
    </source>
</evidence>
<accession>A0A430KX82</accession>
<sequence length="73" mass="8476">MYIVRLLIKPSFEYGVNIVLRNTRKLISLSHLSPFAFDLQPTIYDVCDSRPISLRSMLEVVHRLQHSDGSLKF</sequence>
<name>A0A430KX82_9HYPO</name>
<dbReference type="EMBL" id="MIKF01001167">
    <property type="protein sequence ID" value="RTE68101.1"/>
    <property type="molecule type" value="Genomic_DNA"/>
</dbReference>
<organism evidence="1 2">
    <name type="scientific">Fusarium euwallaceae</name>
    <dbReference type="NCBI Taxonomy" id="1147111"/>
    <lineage>
        <taxon>Eukaryota</taxon>
        <taxon>Fungi</taxon>
        <taxon>Dikarya</taxon>
        <taxon>Ascomycota</taxon>
        <taxon>Pezizomycotina</taxon>
        <taxon>Sordariomycetes</taxon>
        <taxon>Hypocreomycetidae</taxon>
        <taxon>Hypocreales</taxon>
        <taxon>Nectriaceae</taxon>
        <taxon>Fusarium</taxon>
        <taxon>Fusarium solani species complex</taxon>
    </lineage>
</organism>
<dbReference type="AlphaFoldDB" id="A0A430KX82"/>
<reference evidence="1 2" key="1">
    <citation type="submission" date="2017-06" db="EMBL/GenBank/DDBJ databases">
        <title>Comparative genomic analysis of Ambrosia Fusariam Clade fungi.</title>
        <authorList>
            <person name="Stajich J.E."/>
            <person name="Carrillo J."/>
            <person name="Kijimoto T."/>
            <person name="Eskalen A."/>
            <person name="O'Donnell K."/>
            <person name="Kasson M."/>
        </authorList>
    </citation>
    <scope>NUCLEOTIDE SEQUENCE [LARGE SCALE GENOMIC DNA]</scope>
    <source>
        <strain evidence="1 2">UCR1854</strain>
    </source>
</reference>
<gene>
    <name evidence="1" type="ORF">BHE90_017522</name>
</gene>
<keyword evidence="2" id="KW-1185">Reference proteome</keyword>
<protein>
    <submittedName>
        <fullName evidence="1">Uncharacterized protein</fullName>
    </submittedName>
</protein>